<evidence type="ECO:0000313" key="14">
    <source>
        <dbReference type="Proteomes" id="UP001526225"/>
    </source>
</evidence>
<feature type="transmembrane region" description="Helical" evidence="11">
    <location>
        <begin position="203"/>
        <end position="226"/>
    </location>
</feature>
<evidence type="ECO:0000256" key="10">
    <source>
        <dbReference type="ARBA" id="ARBA00023201"/>
    </source>
</evidence>
<keyword evidence="5 11" id="KW-0812">Transmembrane</keyword>
<organism evidence="13 14">
    <name type="scientific">Weissella ceti</name>
    <dbReference type="NCBI Taxonomy" id="759620"/>
    <lineage>
        <taxon>Bacteria</taxon>
        <taxon>Bacillati</taxon>
        <taxon>Bacillota</taxon>
        <taxon>Bacilli</taxon>
        <taxon>Lactobacillales</taxon>
        <taxon>Lactobacillaceae</taxon>
        <taxon>Weissella</taxon>
    </lineage>
</organism>
<evidence type="ECO:0000259" key="12">
    <source>
        <dbReference type="Pfam" id="PF00999"/>
    </source>
</evidence>
<dbReference type="RefSeq" id="WP_213408270.1">
    <property type="nucleotide sequence ID" value="NZ_CP074441.1"/>
</dbReference>
<protein>
    <submittedName>
        <fullName evidence="13">Cation:proton antiporter</fullName>
    </submittedName>
</protein>
<dbReference type="InterPro" id="IPR006153">
    <property type="entry name" value="Cation/H_exchanger_TM"/>
</dbReference>
<dbReference type="PANTHER" id="PTHR43562:SF3">
    <property type="entry name" value="SODIUM ION_PROTON EXCHANGER (EUROFUNG)"/>
    <property type="match status" value="1"/>
</dbReference>
<comment type="subcellular location">
    <subcellularLocation>
        <location evidence="1">Membrane</location>
        <topology evidence="1">Multi-pass membrane protein</topology>
    </subcellularLocation>
</comment>
<evidence type="ECO:0000256" key="3">
    <source>
        <dbReference type="ARBA" id="ARBA00022448"/>
    </source>
</evidence>
<accession>A0ABT3E3I1</accession>
<keyword evidence="9 11" id="KW-0472">Membrane</keyword>
<feature type="transmembrane region" description="Helical" evidence="11">
    <location>
        <begin position="285"/>
        <end position="315"/>
    </location>
</feature>
<evidence type="ECO:0000256" key="5">
    <source>
        <dbReference type="ARBA" id="ARBA00022692"/>
    </source>
</evidence>
<feature type="transmembrane region" description="Helical" evidence="11">
    <location>
        <begin position="232"/>
        <end position="250"/>
    </location>
</feature>
<comment type="caution">
    <text evidence="13">The sequence shown here is derived from an EMBL/GenBank/DDBJ whole genome shotgun (WGS) entry which is preliminary data.</text>
</comment>
<dbReference type="Gene3D" id="1.20.1530.20">
    <property type="match status" value="2"/>
</dbReference>
<feature type="transmembrane region" description="Helical" evidence="11">
    <location>
        <begin position="174"/>
        <end position="191"/>
    </location>
</feature>
<evidence type="ECO:0000256" key="6">
    <source>
        <dbReference type="ARBA" id="ARBA00022989"/>
    </source>
</evidence>
<dbReference type="Proteomes" id="UP001526225">
    <property type="component" value="Unassembled WGS sequence"/>
</dbReference>
<keyword evidence="7" id="KW-0915">Sodium</keyword>
<feature type="transmembrane region" description="Helical" evidence="11">
    <location>
        <begin position="84"/>
        <end position="107"/>
    </location>
</feature>
<evidence type="ECO:0000256" key="9">
    <source>
        <dbReference type="ARBA" id="ARBA00023136"/>
    </source>
</evidence>
<keyword evidence="14" id="KW-1185">Reference proteome</keyword>
<evidence type="ECO:0000256" key="4">
    <source>
        <dbReference type="ARBA" id="ARBA00022449"/>
    </source>
</evidence>
<keyword evidence="10" id="KW-0739">Sodium transport</keyword>
<evidence type="ECO:0000256" key="8">
    <source>
        <dbReference type="ARBA" id="ARBA00023065"/>
    </source>
</evidence>
<comment type="similarity">
    <text evidence="2">Belongs to the monovalent cation:proton antiporter 2 (CPA2) transporter (TC 2.A.37) family.</text>
</comment>
<dbReference type="InterPro" id="IPR038770">
    <property type="entry name" value="Na+/solute_symporter_sf"/>
</dbReference>
<feature type="transmembrane region" description="Helical" evidence="11">
    <location>
        <begin position="145"/>
        <end position="168"/>
    </location>
</feature>
<evidence type="ECO:0000256" key="1">
    <source>
        <dbReference type="ARBA" id="ARBA00004141"/>
    </source>
</evidence>
<evidence type="ECO:0000256" key="11">
    <source>
        <dbReference type="SAM" id="Phobius"/>
    </source>
</evidence>
<dbReference type="Pfam" id="PF00999">
    <property type="entry name" value="Na_H_Exchanger"/>
    <property type="match status" value="1"/>
</dbReference>
<proteinExistence type="inferred from homology"/>
<keyword evidence="8" id="KW-0406">Ion transport</keyword>
<evidence type="ECO:0000256" key="7">
    <source>
        <dbReference type="ARBA" id="ARBA00023053"/>
    </source>
</evidence>
<reference evidence="13 14" key="1">
    <citation type="submission" date="2022-10" db="EMBL/GenBank/DDBJ databases">
        <title>Weissella fermenti sp. nov., isolated from fermented cabbage.</title>
        <authorList>
            <person name="Lee J.K."/>
            <person name="Baek J.H."/>
            <person name="Choi D.G."/>
            <person name="Kim J.M."/>
            <person name="Jeon C.O."/>
        </authorList>
    </citation>
    <scope>NUCLEOTIDE SEQUENCE [LARGE SCALE GENOMIC DNA]</scope>
    <source>
        <strain evidence="13 14">KACC 18534</strain>
    </source>
</reference>
<evidence type="ECO:0000256" key="2">
    <source>
        <dbReference type="ARBA" id="ARBA00005551"/>
    </source>
</evidence>
<name>A0ABT3E3I1_9LACO</name>
<feature type="domain" description="Cation/H+ exchanger transmembrane" evidence="12">
    <location>
        <begin position="12"/>
        <end position="187"/>
    </location>
</feature>
<keyword evidence="6 11" id="KW-1133">Transmembrane helix</keyword>
<keyword evidence="3" id="KW-0813">Transport</keyword>
<sequence length="323" mass="33579">MSIIINLLVLLAVALVAGWLGTKIGLSKVVGQLMAGLIVGPALLNVVPNSHPIEVIAEIGVLLLLFNAGLETDVKTLKDNAKPATWVALMGVIVPLVAFPLVAYFGLGIELGIAIFWGIVFAATSISITIAVLTEQNKVQSRVGAVVLGAAVLDDILALLLVTAYTAFVGGNGLSITTLFPLIAFGLGLALSRWSKAEDMYHILSNVGEWSLYPIFFGSIGLAVTLDLSVKMVVVLLLLTVLAVATKYYGSGFGARFAGLNVAEARATGAGMVSRGEMALVIAKIGLGAGVLSAPIFAEFVVVIILSTIVAPIMLKPMLSKVD</sequence>
<keyword evidence="4" id="KW-0050">Antiport</keyword>
<dbReference type="PANTHER" id="PTHR43562">
    <property type="entry name" value="NAPA-TYPE SODIUM/HYDROGEN ANTIPORTER"/>
    <property type="match status" value="1"/>
</dbReference>
<gene>
    <name evidence="13" type="ORF">OIT44_02615</name>
</gene>
<evidence type="ECO:0000313" key="13">
    <source>
        <dbReference type="EMBL" id="MCW0952964.1"/>
    </source>
</evidence>
<dbReference type="EMBL" id="JAOZFE010000002">
    <property type="protein sequence ID" value="MCW0952964.1"/>
    <property type="molecule type" value="Genomic_DNA"/>
</dbReference>
<feature type="transmembrane region" description="Helical" evidence="11">
    <location>
        <begin position="113"/>
        <end position="133"/>
    </location>
</feature>